<dbReference type="Pfam" id="PF06271">
    <property type="entry name" value="RDD"/>
    <property type="match status" value="1"/>
</dbReference>
<feature type="transmembrane region" description="Helical" evidence="6">
    <location>
        <begin position="47"/>
        <end position="67"/>
    </location>
</feature>
<protein>
    <submittedName>
        <fullName evidence="8">RDD family protein</fullName>
    </submittedName>
</protein>
<keyword evidence="2" id="KW-1003">Cell membrane</keyword>
<dbReference type="AlphaFoldDB" id="A0A6M4MA67"/>
<dbReference type="InterPro" id="IPR051791">
    <property type="entry name" value="Pra-immunoreactive"/>
</dbReference>
<feature type="transmembrane region" description="Helical" evidence="6">
    <location>
        <begin position="9"/>
        <end position="35"/>
    </location>
</feature>
<dbReference type="PANTHER" id="PTHR36115">
    <property type="entry name" value="PROLINE-RICH ANTIGEN HOMOLOG-RELATED"/>
    <property type="match status" value="1"/>
</dbReference>
<evidence type="ECO:0000256" key="2">
    <source>
        <dbReference type="ARBA" id="ARBA00022475"/>
    </source>
</evidence>
<dbReference type="InterPro" id="IPR010432">
    <property type="entry name" value="RDD"/>
</dbReference>
<evidence type="ECO:0000256" key="6">
    <source>
        <dbReference type="SAM" id="Phobius"/>
    </source>
</evidence>
<reference evidence="8 9" key="2">
    <citation type="submission" date="2020-04" db="EMBL/GenBank/DDBJ databases">
        <title>Complete genome sequence of Alteromonas pelagimontana 5.12T.</title>
        <authorList>
            <person name="Sinha R.K."/>
            <person name="Krishnan K.P."/>
            <person name="Kurian J.P."/>
        </authorList>
    </citation>
    <scope>NUCLEOTIDE SEQUENCE [LARGE SCALE GENOMIC DNA]</scope>
    <source>
        <strain evidence="8 9">5.12</strain>
    </source>
</reference>
<feature type="transmembrane region" description="Helical" evidence="6">
    <location>
        <begin position="101"/>
        <end position="120"/>
    </location>
</feature>
<sequence length="156" mass="17993">MVNKEYAGFWIRFTAVCIDMLLLSVFTALPLTLIYGTRYWSGEAAYYGVWDGIISYVVPVLLTLWFWQRFLGTPGKMILKLKIVDEKTGKKMTLRQSIGRYFAYIPATVPLFLGFFWIGWDKKKQGLHDHLAGTAVIREHHPRKSVLESPSIKHLP</sequence>
<comment type="subcellular location">
    <subcellularLocation>
        <location evidence="1">Cell membrane</location>
        <topology evidence="1">Multi-pass membrane protein</topology>
    </subcellularLocation>
</comment>
<dbReference type="KEGG" id="apel:CA267_002355"/>
<evidence type="ECO:0000256" key="5">
    <source>
        <dbReference type="ARBA" id="ARBA00023136"/>
    </source>
</evidence>
<dbReference type="Proteomes" id="UP000219285">
    <property type="component" value="Chromosome"/>
</dbReference>
<gene>
    <name evidence="8" type="ORF">CA267_002355</name>
</gene>
<dbReference type="PANTHER" id="PTHR36115:SF4">
    <property type="entry name" value="MEMBRANE PROTEIN"/>
    <property type="match status" value="1"/>
</dbReference>
<dbReference type="OrthoDB" id="9793824at2"/>
<keyword evidence="5 6" id="KW-0472">Membrane</keyword>
<feature type="domain" description="RDD" evidence="7">
    <location>
        <begin position="6"/>
        <end position="133"/>
    </location>
</feature>
<keyword evidence="4 6" id="KW-1133">Transmembrane helix</keyword>
<evidence type="ECO:0000256" key="3">
    <source>
        <dbReference type="ARBA" id="ARBA00022692"/>
    </source>
</evidence>
<evidence type="ECO:0000256" key="1">
    <source>
        <dbReference type="ARBA" id="ARBA00004651"/>
    </source>
</evidence>
<evidence type="ECO:0000259" key="7">
    <source>
        <dbReference type="Pfam" id="PF06271"/>
    </source>
</evidence>
<dbReference type="RefSeq" id="WP_075608967.1">
    <property type="nucleotide sequence ID" value="NZ_CP052766.1"/>
</dbReference>
<evidence type="ECO:0000313" key="8">
    <source>
        <dbReference type="EMBL" id="QJR79718.1"/>
    </source>
</evidence>
<evidence type="ECO:0000313" key="9">
    <source>
        <dbReference type="Proteomes" id="UP000219285"/>
    </source>
</evidence>
<dbReference type="EMBL" id="CP052766">
    <property type="protein sequence ID" value="QJR79718.1"/>
    <property type="molecule type" value="Genomic_DNA"/>
</dbReference>
<reference evidence="9" key="1">
    <citation type="submission" date="2014-12" db="EMBL/GenBank/DDBJ databases">
        <title>Complete genome sequence of a multi-drug resistant Klebsiella pneumoniae.</title>
        <authorList>
            <person name="Hua X."/>
            <person name="Chen Q."/>
            <person name="Li X."/>
            <person name="Feng Y."/>
            <person name="Ruan Z."/>
            <person name="Yu Y."/>
        </authorList>
    </citation>
    <scope>NUCLEOTIDE SEQUENCE [LARGE SCALE GENOMIC DNA]</scope>
    <source>
        <strain evidence="9">5.12</strain>
    </source>
</reference>
<organism evidence="8 9">
    <name type="scientific">Alteromonas pelagimontana</name>
    <dbReference type="NCBI Taxonomy" id="1858656"/>
    <lineage>
        <taxon>Bacteria</taxon>
        <taxon>Pseudomonadati</taxon>
        <taxon>Pseudomonadota</taxon>
        <taxon>Gammaproteobacteria</taxon>
        <taxon>Alteromonadales</taxon>
        <taxon>Alteromonadaceae</taxon>
        <taxon>Alteromonas/Salinimonas group</taxon>
        <taxon>Alteromonas</taxon>
    </lineage>
</organism>
<accession>A0A6M4MA67</accession>
<name>A0A6M4MA67_9ALTE</name>
<evidence type="ECO:0000256" key="4">
    <source>
        <dbReference type="ARBA" id="ARBA00022989"/>
    </source>
</evidence>
<dbReference type="GO" id="GO:0005886">
    <property type="term" value="C:plasma membrane"/>
    <property type="evidence" value="ECO:0007669"/>
    <property type="project" value="UniProtKB-SubCell"/>
</dbReference>
<keyword evidence="9" id="KW-1185">Reference proteome</keyword>
<proteinExistence type="predicted"/>
<keyword evidence="3 6" id="KW-0812">Transmembrane</keyword>